<feature type="region of interest" description="Disordered" evidence="1">
    <location>
        <begin position="60"/>
        <end position="435"/>
    </location>
</feature>
<feature type="compositionally biased region" description="Basic and acidic residues" evidence="1">
    <location>
        <begin position="60"/>
        <end position="69"/>
    </location>
</feature>
<feature type="compositionally biased region" description="Basic residues" evidence="1">
    <location>
        <begin position="137"/>
        <end position="159"/>
    </location>
</feature>
<reference evidence="2" key="1">
    <citation type="submission" date="2020-02" db="EMBL/GenBank/DDBJ databases">
        <authorList>
            <person name="Meier V. D."/>
        </authorList>
    </citation>
    <scope>NUCLEOTIDE SEQUENCE</scope>
    <source>
        <strain evidence="2">AVDCRST_MAG61</strain>
    </source>
</reference>
<feature type="compositionally biased region" description="Basic and acidic residues" evidence="1">
    <location>
        <begin position="364"/>
        <end position="384"/>
    </location>
</feature>
<feature type="region of interest" description="Disordered" evidence="1">
    <location>
        <begin position="19"/>
        <end position="40"/>
    </location>
</feature>
<proteinExistence type="predicted"/>
<evidence type="ECO:0000313" key="2">
    <source>
        <dbReference type="EMBL" id="CAA9332911.1"/>
    </source>
</evidence>
<feature type="compositionally biased region" description="Basic and acidic residues" evidence="1">
    <location>
        <begin position="283"/>
        <end position="299"/>
    </location>
</feature>
<feature type="compositionally biased region" description="Basic residues" evidence="1">
    <location>
        <begin position="24"/>
        <end position="36"/>
    </location>
</feature>
<feature type="non-terminal residue" evidence="2">
    <location>
        <position position="1"/>
    </location>
</feature>
<feature type="compositionally biased region" description="Basic and acidic residues" evidence="1">
    <location>
        <begin position="189"/>
        <end position="204"/>
    </location>
</feature>
<feature type="compositionally biased region" description="Basic and acidic residues" evidence="1">
    <location>
        <begin position="82"/>
        <end position="93"/>
    </location>
</feature>
<dbReference type="AlphaFoldDB" id="A0A6J4LK27"/>
<organism evidence="2">
    <name type="scientific">uncultured Friedmanniella sp</name>
    <dbReference type="NCBI Taxonomy" id="335381"/>
    <lineage>
        <taxon>Bacteria</taxon>
        <taxon>Bacillati</taxon>
        <taxon>Actinomycetota</taxon>
        <taxon>Actinomycetes</taxon>
        <taxon>Propionibacteriales</taxon>
        <taxon>Nocardioidaceae</taxon>
        <taxon>Friedmanniella</taxon>
        <taxon>environmental samples</taxon>
    </lineage>
</organism>
<feature type="compositionally biased region" description="Basic and acidic residues" evidence="1">
    <location>
        <begin position="321"/>
        <end position="332"/>
    </location>
</feature>
<feature type="compositionally biased region" description="Basic and acidic residues" evidence="1">
    <location>
        <begin position="412"/>
        <end position="435"/>
    </location>
</feature>
<accession>A0A6J4LK27</accession>
<name>A0A6J4LK27_9ACTN</name>
<feature type="compositionally biased region" description="Basic residues" evidence="1">
    <location>
        <begin position="342"/>
        <end position="357"/>
    </location>
</feature>
<feature type="non-terminal residue" evidence="2">
    <location>
        <position position="565"/>
    </location>
</feature>
<feature type="compositionally biased region" description="Basic and acidic residues" evidence="1">
    <location>
        <begin position="510"/>
        <end position="527"/>
    </location>
</feature>
<gene>
    <name evidence="2" type="ORF">AVDCRST_MAG61-2994</name>
</gene>
<sequence length="565" mass="63394">EPRQQHVRWTGRHGVRCLVPRTHQPSRRAQGGRRRADRAGPELAAQCLRWLLRRRWRPCQRHEDPDGRRLPGAGLARPGRHRPGDGVDDDLPHLRPAVLVAPQRGGGERVLPRPGRELRGLPGRHHVHLQAAPGRGLPRRHPLRRRRGQGQLRPRRRPGHQVPQRDRVAGAVQGDRRRRRVHRSGGVQRAERGLRAVDDHRAVRDAVAGGPGGARRRRGGRPPDRHRPLQVRRVRQPGPGGPRAQRRLRLGSVDLRRGRPGDARDADLQDPARHQRPLQRAARRADPDGDEPRPGHHPVDQGLGPAVPLRRAVHRPAVRLPDQRHQGPDRRRQGAPGDPLRRRPGQARRRHAPRRLHPGPQLPHAHDAGLRGGGRLDVRLRPGEGQEPAGGGWLGRRCRRDPQQGRPAAHPGHPDPDRERLRPADPVRGERAQGGRVRLEHDVPALHHGGGLVQPGRAEPVGDLLLRRRPVPDEGPGLQRPDRQRLQLGALRQPRHRCGDHGGQRHRGHRPADGGLRGDHHEADGGRDLPAAVERQRHLLRGEQPPGRALRRHRLLLLPQGDLRL</sequence>
<evidence type="ECO:0000256" key="1">
    <source>
        <dbReference type="SAM" id="MobiDB-lite"/>
    </source>
</evidence>
<feature type="region of interest" description="Disordered" evidence="1">
    <location>
        <begin position="494"/>
        <end position="527"/>
    </location>
</feature>
<dbReference type="EMBL" id="CADCTT010000363">
    <property type="protein sequence ID" value="CAA9332911.1"/>
    <property type="molecule type" value="Genomic_DNA"/>
</dbReference>
<feature type="compositionally biased region" description="Basic and acidic residues" evidence="1">
    <location>
        <begin position="254"/>
        <end position="273"/>
    </location>
</feature>
<protein>
    <submittedName>
        <fullName evidence="2">Dipeptide-binding ABC transporter, periplasmic substrate-binding component</fullName>
    </submittedName>
</protein>
<feature type="compositionally biased region" description="Basic and acidic residues" evidence="1">
    <location>
        <begin position="106"/>
        <end position="119"/>
    </location>
</feature>